<feature type="compositionally biased region" description="Polar residues" evidence="8">
    <location>
        <begin position="29"/>
        <end position="38"/>
    </location>
</feature>
<feature type="transmembrane region" description="Helical" evidence="9">
    <location>
        <begin position="206"/>
        <end position="224"/>
    </location>
</feature>
<evidence type="ECO:0000256" key="3">
    <source>
        <dbReference type="ARBA" id="ARBA00022448"/>
    </source>
</evidence>
<protein>
    <recommendedName>
        <fullName evidence="10">Sodium/calcium exchanger membrane region domain-containing protein</fullName>
    </recommendedName>
</protein>
<dbReference type="InterPro" id="IPR004713">
    <property type="entry name" value="CaH_exchang"/>
</dbReference>
<feature type="transmembrane region" description="Helical" evidence="9">
    <location>
        <begin position="342"/>
        <end position="364"/>
    </location>
</feature>
<dbReference type="EMBL" id="KN822965">
    <property type="protein sequence ID" value="KIO31158.1"/>
    <property type="molecule type" value="Genomic_DNA"/>
</dbReference>
<feature type="region of interest" description="Disordered" evidence="8">
    <location>
        <begin position="1"/>
        <end position="144"/>
    </location>
</feature>
<feature type="compositionally biased region" description="Pro residues" evidence="8">
    <location>
        <begin position="133"/>
        <end position="142"/>
    </location>
</feature>
<feature type="region of interest" description="Disordered" evidence="8">
    <location>
        <begin position="411"/>
        <end position="455"/>
    </location>
</feature>
<feature type="transmembrane region" description="Helical" evidence="9">
    <location>
        <begin position="172"/>
        <end position="194"/>
    </location>
</feature>
<dbReference type="PANTHER" id="PTHR31503:SF20">
    <property type="entry name" value="CA(2+)_H(+) EXCHANGER, PUTATIVE (EUROFUNG)-RELATED"/>
    <property type="match status" value="1"/>
</dbReference>
<feature type="transmembrane region" description="Helical" evidence="9">
    <location>
        <begin position="531"/>
        <end position="557"/>
    </location>
</feature>
<keyword evidence="7 9" id="KW-0472">Membrane</keyword>
<proteinExistence type="inferred from homology"/>
<dbReference type="Pfam" id="PF01699">
    <property type="entry name" value="Na_Ca_ex"/>
    <property type="match status" value="2"/>
</dbReference>
<feature type="transmembrane region" description="Helical" evidence="9">
    <location>
        <begin position="563"/>
        <end position="584"/>
    </location>
</feature>
<dbReference type="PANTHER" id="PTHR31503">
    <property type="entry name" value="VACUOLAR CALCIUM ION TRANSPORTER"/>
    <property type="match status" value="1"/>
</dbReference>
<dbReference type="FunFam" id="1.20.1420.30:FF:000024">
    <property type="entry name" value="Calcium/proton exchanger, variant"/>
    <property type="match status" value="1"/>
</dbReference>
<keyword evidence="5 9" id="KW-1133">Transmembrane helix</keyword>
<dbReference type="GO" id="GO:0000329">
    <property type="term" value="C:fungal-type vacuole membrane"/>
    <property type="evidence" value="ECO:0007669"/>
    <property type="project" value="TreeGrafter"/>
</dbReference>
<reference evidence="12" key="2">
    <citation type="submission" date="2015-01" db="EMBL/GenBank/DDBJ databases">
        <title>Evolutionary Origins and Diversification of the Mycorrhizal Mutualists.</title>
        <authorList>
            <consortium name="DOE Joint Genome Institute"/>
            <consortium name="Mycorrhizal Genomics Consortium"/>
            <person name="Kohler A."/>
            <person name="Kuo A."/>
            <person name="Nagy L.G."/>
            <person name="Floudas D."/>
            <person name="Copeland A."/>
            <person name="Barry K.W."/>
            <person name="Cichocki N."/>
            <person name="Veneault-Fourrey C."/>
            <person name="LaButti K."/>
            <person name="Lindquist E.A."/>
            <person name="Lipzen A."/>
            <person name="Lundell T."/>
            <person name="Morin E."/>
            <person name="Murat C."/>
            <person name="Riley R."/>
            <person name="Ohm R."/>
            <person name="Sun H."/>
            <person name="Tunlid A."/>
            <person name="Henrissat B."/>
            <person name="Grigoriev I.V."/>
            <person name="Hibbett D.S."/>
            <person name="Martin F."/>
        </authorList>
    </citation>
    <scope>NUCLEOTIDE SEQUENCE [LARGE SCALE GENOMIC DNA]</scope>
    <source>
        <strain evidence="12">MUT 4182</strain>
    </source>
</reference>
<dbReference type="Gene3D" id="1.20.1420.30">
    <property type="entry name" value="NCX, central ion-binding region"/>
    <property type="match status" value="2"/>
</dbReference>
<organism evidence="11 12">
    <name type="scientific">Tulasnella calospora MUT 4182</name>
    <dbReference type="NCBI Taxonomy" id="1051891"/>
    <lineage>
        <taxon>Eukaryota</taxon>
        <taxon>Fungi</taxon>
        <taxon>Dikarya</taxon>
        <taxon>Basidiomycota</taxon>
        <taxon>Agaricomycotina</taxon>
        <taxon>Agaricomycetes</taxon>
        <taxon>Cantharellales</taxon>
        <taxon>Tulasnellaceae</taxon>
        <taxon>Tulasnella</taxon>
    </lineage>
</organism>
<feature type="transmembrane region" description="Helical" evidence="9">
    <location>
        <begin position="591"/>
        <end position="611"/>
    </location>
</feature>
<dbReference type="Proteomes" id="UP000054248">
    <property type="component" value="Unassembled WGS sequence"/>
</dbReference>
<keyword evidence="6" id="KW-0406">Ion transport</keyword>
<feature type="transmembrane region" description="Helical" evidence="9">
    <location>
        <begin position="464"/>
        <end position="481"/>
    </location>
</feature>
<feature type="compositionally biased region" description="Polar residues" evidence="8">
    <location>
        <begin position="1"/>
        <end position="11"/>
    </location>
</feature>
<dbReference type="HOGENOM" id="CLU_008721_4_1_1"/>
<dbReference type="InterPro" id="IPR044880">
    <property type="entry name" value="NCX_ion-bd_dom_sf"/>
</dbReference>
<evidence type="ECO:0000256" key="8">
    <source>
        <dbReference type="SAM" id="MobiDB-lite"/>
    </source>
</evidence>
<evidence type="ECO:0000259" key="10">
    <source>
        <dbReference type="Pfam" id="PF01699"/>
    </source>
</evidence>
<dbReference type="GO" id="GO:0006874">
    <property type="term" value="P:intracellular calcium ion homeostasis"/>
    <property type="evidence" value="ECO:0007669"/>
    <property type="project" value="TreeGrafter"/>
</dbReference>
<evidence type="ECO:0000256" key="4">
    <source>
        <dbReference type="ARBA" id="ARBA00022692"/>
    </source>
</evidence>
<feature type="compositionally biased region" description="Low complexity" evidence="8">
    <location>
        <begin position="425"/>
        <end position="452"/>
    </location>
</feature>
<comment type="subcellular location">
    <subcellularLocation>
        <location evidence="1">Endomembrane system</location>
        <topology evidence="1">Multi-pass membrane protein</topology>
    </subcellularLocation>
</comment>
<keyword evidence="4 9" id="KW-0812">Transmembrane</keyword>
<feature type="transmembrane region" description="Helical" evidence="9">
    <location>
        <begin position="236"/>
        <end position="257"/>
    </location>
</feature>
<reference evidence="11 12" key="1">
    <citation type="submission" date="2014-04" db="EMBL/GenBank/DDBJ databases">
        <authorList>
            <consortium name="DOE Joint Genome Institute"/>
            <person name="Kuo A."/>
            <person name="Girlanda M."/>
            <person name="Perotto S."/>
            <person name="Kohler A."/>
            <person name="Nagy L.G."/>
            <person name="Floudas D."/>
            <person name="Copeland A."/>
            <person name="Barry K.W."/>
            <person name="Cichocki N."/>
            <person name="Veneault-Fourrey C."/>
            <person name="LaButti K."/>
            <person name="Lindquist E.A."/>
            <person name="Lipzen A."/>
            <person name="Lundell T."/>
            <person name="Morin E."/>
            <person name="Murat C."/>
            <person name="Sun H."/>
            <person name="Tunlid A."/>
            <person name="Henrissat B."/>
            <person name="Grigoriev I.V."/>
            <person name="Hibbett D.S."/>
            <person name="Martin F."/>
            <person name="Nordberg H.P."/>
            <person name="Cantor M.N."/>
            <person name="Hua S.X."/>
        </authorList>
    </citation>
    <scope>NUCLEOTIDE SEQUENCE [LARGE SCALE GENOMIC DNA]</scope>
    <source>
        <strain evidence="11 12">MUT 4182</strain>
    </source>
</reference>
<dbReference type="GO" id="GO:0015369">
    <property type="term" value="F:calcium:proton antiporter activity"/>
    <property type="evidence" value="ECO:0007669"/>
    <property type="project" value="UniProtKB-ARBA"/>
</dbReference>
<feature type="compositionally biased region" description="Polar residues" evidence="8">
    <location>
        <begin position="64"/>
        <end position="74"/>
    </location>
</feature>
<feature type="domain" description="Sodium/calcium exchanger membrane region" evidence="10">
    <location>
        <begin position="466"/>
        <end position="609"/>
    </location>
</feature>
<feature type="transmembrane region" description="Helical" evidence="9">
    <location>
        <begin position="302"/>
        <end position="322"/>
    </location>
</feature>
<evidence type="ECO:0000256" key="1">
    <source>
        <dbReference type="ARBA" id="ARBA00004127"/>
    </source>
</evidence>
<evidence type="ECO:0000256" key="7">
    <source>
        <dbReference type="ARBA" id="ARBA00023136"/>
    </source>
</evidence>
<dbReference type="AlphaFoldDB" id="A0A0C3LBA7"/>
<feature type="domain" description="Sodium/calcium exchanger membrane region" evidence="10">
    <location>
        <begin position="204"/>
        <end position="367"/>
    </location>
</feature>
<accession>A0A0C3LBA7</accession>
<evidence type="ECO:0000256" key="6">
    <source>
        <dbReference type="ARBA" id="ARBA00023065"/>
    </source>
</evidence>
<evidence type="ECO:0000256" key="2">
    <source>
        <dbReference type="ARBA" id="ARBA00008170"/>
    </source>
</evidence>
<keyword evidence="3" id="KW-0813">Transport</keyword>
<dbReference type="OrthoDB" id="1699231at2759"/>
<gene>
    <name evidence="11" type="ORF">M407DRAFT_19786</name>
</gene>
<sequence>MVKPPTNNEQAASLDEKQPRATSGEVADSSFNQGNVQSDPEKQAAAHNSFDIDLESGTKLGVPKSNTLHPNASSPAVIGGSHTDDETAAPPITSAPDSGTAVQDGAPRRRHKQHDTLQLPSGGGPRRAQSLPANPPPNPAGPVPALHPTIGQTLNKLLEPERKLAPPPNLRVSLYNIATYSWLNAMLVFVPVAWGMHFSHQTDTVIFVFSFLGIVPLAALLGFATEELALRVGQTLGGLLNATFGNAVELIIAILALTKGELRIVQASMLGSILSNCLLVLGMCFFAGGFRFHEQGYGIRAAQLNISLLSISVFSIVIPAAFSSSLHLNDSGSLDQEKTDRAVLAISRGTSIILLFVYAAYLVFQLWTHAYIYSPEASAYHSAQTHQVEGADGPTAPHGTRVFRVPHLPSLPSLPSIPMHRRSDTTTSSSSSSRSRRSSTSCSSSSTSSTASGPEEEHQKIKPIVALAMLVVVTVLTGLTAEFLVDSISGLTATGNISREFIALILLPLVGNSAEHFTAVTVSVKNKLDLAITVAVGSSIQIALFVIPFLVLLGWIIGQPLSLFFDIYETVVVFVSILVVNYAISDGKTNWLEGLVLMIIYVLIALTTWYYPGTNME</sequence>
<feature type="transmembrane region" description="Helical" evidence="9">
    <location>
        <begin position="501"/>
        <end position="524"/>
    </location>
</feature>
<dbReference type="GO" id="GO:0012505">
    <property type="term" value="C:endomembrane system"/>
    <property type="evidence" value="ECO:0007669"/>
    <property type="project" value="UniProtKB-SubCell"/>
</dbReference>
<dbReference type="InterPro" id="IPR004837">
    <property type="entry name" value="NaCa_Exmemb"/>
</dbReference>
<name>A0A0C3LBA7_9AGAM</name>
<feature type="transmembrane region" description="Helical" evidence="9">
    <location>
        <begin position="269"/>
        <end position="290"/>
    </location>
</feature>
<evidence type="ECO:0000256" key="5">
    <source>
        <dbReference type="ARBA" id="ARBA00022989"/>
    </source>
</evidence>
<dbReference type="STRING" id="1051891.A0A0C3LBA7"/>
<comment type="similarity">
    <text evidence="2">Belongs to the Ca(2+):cation antiporter (CaCA) (TC 2.A.19) family.</text>
</comment>
<keyword evidence="12" id="KW-1185">Reference proteome</keyword>
<evidence type="ECO:0000313" key="11">
    <source>
        <dbReference type="EMBL" id="KIO31158.1"/>
    </source>
</evidence>
<evidence type="ECO:0000256" key="9">
    <source>
        <dbReference type="SAM" id="Phobius"/>
    </source>
</evidence>
<evidence type="ECO:0000313" key="12">
    <source>
        <dbReference type="Proteomes" id="UP000054248"/>
    </source>
</evidence>